<keyword evidence="3" id="KW-1185">Reference proteome</keyword>
<dbReference type="Proteomes" id="UP000265691">
    <property type="component" value="Unassembled WGS sequence"/>
</dbReference>
<dbReference type="Pfam" id="PF00534">
    <property type="entry name" value="Glycos_transf_1"/>
    <property type="match status" value="1"/>
</dbReference>
<dbReference type="InterPro" id="IPR001296">
    <property type="entry name" value="Glyco_trans_1"/>
</dbReference>
<reference evidence="2 3" key="1">
    <citation type="submission" date="2017-08" db="EMBL/GenBank/DDBJ databases">
        <title>Reclassification of Bisgaard taxon 37 and 44.</title>
        <authorList>
            <person name="Christensen H."/>
        </authorList>
    </citation>
    <scope>NUCLEOTIDE SEQUENCE [LARGE SCALE GENOMIC DNA]</scope>
    <source>
        <strain evidence="2 3">B96_3</strain>
    </source>
</reference>
<evidence type="ECO:0000259" key="1">
    <source>
        <dbReference type="Pfam" id="PF00534"/>
    </source>
</evidence>
<accession>A0A3A1Y489</accession>
<name>A0A3A1Y489_9GAMM</name>
<dbReference type="RefSeq" id="WP_119525358.1">
    <property type="nucleotide sequence ID" value="NZ_NRHC01000070.1"/>
</dbReference>
<evidence type="ECO:0000313" key="2">
    <source>
        <dbReference type="EMBL" id="RIY32038.1"/>
    </source>
</evidence>
<dbReference type="AlphaFoldDB" id="A0A3A1Y489"/>
<dbReference type="GO" id="GO:0016757">
    <property type="term" value="F:glycosyltransferase activity"/>
    <property type="evidence" value="ECO:0007669"/>
    <property type="project" value="InterPro"/>
</dbReference>
<feature type="domain" description="Glycosyl transferase family 1" evidence="1">
    <location>
        <begin position="247"/>
        <end position="309"/>
    </location>
</feature>
<protein>
    <recommendedName>
        <fullName evidence="1">Glycosyl transferase family 1 domain-containing protein</fullName>
    </recommendedName>
</protein>
<comment type="caution">
    <text evidence="2">The sequence shown here is derived from an EMBL/GenBank/DDBJ whole genome shotgun (WGS) entry which is preliminary data.</text>
</comment>
<organism evidence="2 3">
    <name type="scientific">Psittacicella hinzii</name>
    <dbReference type="NCBI Taxonomy" id="2028575"/>
    <lineage>
        <taxon>Bacteria</taxon>
        <taxon>Pseudomonadati</taxon>
        <taxon>Pseudomonadota</taxon>
        <taxon>Gammaproteobacteria</taxon>
        <taxon>Pasteurellales</taxon>
        <taxon>Psittacicellaceae</taxon>
        <taxon>Psittacicella</taxon>
    </lineage>
</organism>
<gene>
    <name evidence="2" type="ORF">CKF54_05470</name>
</gene>
<dbReference type="SUPFAM" id="SSF53756">
    <property type="entry name" value="UDP-Glycosyltransferase/glycogen phosphorylase"/>
    <property type="match status" value="1"/>
</dbReference>
<proteinExistence type="predicted"/>
<dbReference type="EMBL" id="NRHC01000070">
    <property type="protein sequence ID" value="RIY32038.1"/>
    <property type="molecule type" value="Genomic_DNA"/>
</dbReference>
<evidence type="ECO:0000313" key="3">
    <source>
        <dbReference type="Proteomes" id="UP000265691"/>
    </source>
</evidence>
<sequence length="392" mass="44691">MYNYYTNSSEVIQLEDGTERVKSRFFFFMASPPVTGGDLVTVDHARKLRQAGVDARILFLPNKKFGNLHSDFPADIPINLLSSELILTPTDFVVVGESQAPVYRDMNHWFETNNPNLPKFIMFNQAVHWTAYAFKNRQYFNSLHFAGLICASNFVKNYMQENLGLEINKVFKAVHVVCPATSIPAEVLALPSSTSRAEKKKKPKCRISFIQNPRKRADEINTLKFMFTSLYPDYADKVEFVKIDKKTHRETLEIMRSSDIFISSGYMDSHNLPAVEAMACGCHVVGYTGLSTPVDYFNSNNGWWFEQEGQLNKNVLLLKMAVDLYYSTDKKQKEVRQNLIANGEKTVKELFSETAANTQIIPAYQDIWQKAVAPYYGDVSVFASKSQAYFKN</sequence>
<dbReference type="OrthoDB" id="9801609at2"/>
<dbReference type="Gene3D" id="3.40.50.2000">
    <property type="entry name" value="Glycogen Phosphorylase B"/>
    <property type="match status" value="1"/>
</dbReference>